<reference evidence="1" key="1">
    <citation type="submission" date="2014-12" db="EMBL/GenBank/DDBJ databases">
        <title>Insight into the proteome of Arion vulgaris.</title>
        <authorList>
            <person name="Aradska J."/>
            <person name="Bulat T."/>
            <person name="Smidak R."/>
            <person name="Sarate P."/>
            <person name="Gangsoo J."/>
            <person name="Sialana F."/>
            <person name="Bilban M."/>
            <person name="Lubec G."/>
        </authorList>
    </citation>
    <scope>NUCLEOTIDE SEQUENCE</scope>
    <source>
        <tissue evidence="1">Skin</tissue>
    </source>
</reference>
<dbReference type="AlphaFoldDB" id="A0A0B6YE41"/>
<dbReference type="EMBL" id="HACG01007206">
    <property type="protein sequence ID" value="CEK54071.1"/>
    <property type="molecule type" value="Transcribed_RNA"/>
</dbReference>
<protein>
    <submittedName>
        <fullName evidence="1">Uncharacterized protein</fullName>
    </submittedName>
</protein>
<organism evidence="1">
    <name type="scientific">Arion vulgaris</name>
    <dbReference type="NCBI Taxonomy" id="1028688"/>
    <lineage>
        <taxon>Eukaryota</taxon>
        <taxon>Metazoa</taxon>
        <taxon>Spiralia</taxon>
        <taxon>Lophotrochozoa</taxon>
        <taxon>Mollusca</taxon>
        <taxon>Gastropoda</taxon>
        <taxon>Heterobranchia</taxon>
        <taxon>Euthyneura</taxon>
        <taxon>Panpulmonata</taxon>
        <taxon>Eupulmonata</taxon>
        <taxon>Stylommatophora</taxon>
        <taxon>Helicina</taxon>
        <taxon>Arionoidea</taxon>
        <taxon>Arionidae</taxon>
        <taxon>Arion</taxon>
    </lineage>
</organism>
<evidence type="ECO:0000313" key="1">
    <source>
        <dbReference type="EMBL" id="CEK54071.1"/>
    </source>
</evidence>
<proteinExistence type="predicted"/>
<gene>
    <name evidence="1" type="primary">ORF21885</name>
</gene>
<sequence length="66" mass="7334">MIEYCVVSIKAGLNKHINLVTLPQQVLKNKHDSGSYSQKTLPVQPLISNSFNRCIDSVATAVYFIP</sequence>
<name>A0A0B6YE41_9EUPU</name>
<accession>A0A0B6YE41</accession>